<gene>
    <name evidence="3" type="ORF">SAMN04488238_1662</name>
</gene>
<evidence type="ECO:0000256" key="2">
    <source>
        <dbReference type="SAM" id="Phobius"/>
    </source>
</evidence>
<feature type="transmembrane region" description="Helical" evidence="2">
    <location>
        <begin position="13"/>
        <end position="32"/>
    </location>
</feature>
<feature type="region of interest" description="Disordered" evidence="1">
    <location>
        <begin position="60"/>
        <end position="87"/>
    </location>
</feature>
<dbReference type="RefSeq" id="WP_092893020.1">
    <property type="nucleotide sequence ID" value="NZ_CP061498.1"/>
</dbReference>
<evidence type="ECO:0000256" key="1">
    <source>
        <dbReference type="SAM" id="MobiDB-lite"/>
    </source>
</evidence>
<protein>
    <submittedName>
        <fullName evidence="3">Uncharacterized protein</fullName>
    </submittedName>
</protein>
<sequence length="87" mass="9829">MLGLAASWLARSALGRAVTGALAILVAVTLYLRHRHRKTRRRLKEAVELQRLRDGAATRRRMDNADIGSGDPDDDRQWLLARGRRGR</sequence>
<dbReference type="Proteomes" id="UP000198539">
    <property type="component" value="Unassembled WGS sequence"/>
</dbReference>
<proteinExistence type="predicted"/>
<organism evidence="3 4">
    <name type="scientific">Roseicitreum antarcticum</name>
    <dbReference type="NCBI Taxonomy" id="564137"/>
    <lineage>
        <taxon>Bacteria</taxon>
        <taxon>Pseudomonadati</taxon>
        <taxon>Pseudomonadota</taxon>
        <taxon>Alphaproteobacteria</taxon>
        <taxon>Rhodobacterales</taxon>
        <taxon>Paracoccaceae</taxon>
        <taxon>Roseicitreum</taxon>
    </lineage>
</organism>
<accession>A0A1H3G652</accession>
<keyword evidence="2" id="KW-0472">Membrane</keyword>
<reference evidence="3 4" key="1">
    <citation type="submission" date="2016-10" db="EMBL/GenBank/DDBJ databases">
        <authorList>
            <person name="de Groot N.N."/>
        </authorList>
    </citation>
    <scope>NUCLEOTIDE SEQUENCE [LARGE SCALE GENOMIC DNA]</scope>
    <source>
        <strain evidence="3 4">CGMCC 1.8894</strain>
    </source>
</reference>
<keyword evidence="2" id="KW-0812">Transmembrane</keyword>
<keyword evidence="2" id="KW-1133">Transmembrane helix</keyword>
<dbReference type="AlphaFoldDB" id="A0A1H3G652"/>
<keyword evidence="4" id="KW-1185">Reference proteome</keyword>
<name>A0A1H3G652_9RHOB</name>
<dbReference type="OrthoDB" id="7888502at2"/>
<evidence type="ECO:0000313" key="3">
    <source>
        <dbReference type="EMBL" id="SDX98535.1"/>
    </source>
</evidence>
<dbReference type="EMBL" id="FNOM01000066">
    <property type="protein sequence ID" value="SDX98535.1"/>
    <property type="molecule type" value="Genomic_DNA"/>
</dbReference>
<evidence type="ECO:0000313" key="4">
    <source>
        <dbReference type="Proteomes" id="UP000198539"/>
    </source>
</evidence>